<dbReference type="PANTHER" id="PTHR22777">
    <property type="entry name" value="HEMOLYSIN-RELATED"/>
    <property type="match status" value="1"/>
</dbReference>
<dbReference type="Gene3D" id="3.10.580.10">
    <property type="entry name" value="CBS-domain"/>
    <property type="match status" value="1"/>
</dbReference>
<dbReference type="EMBL" id="FTNC01000007">
    <property type="protein sequence ID" value="SIQ72827.1"/>
    <property type="molecule type" value="Genomic_DNA"/>
</dbReference>
<feature type="transmembrane region" description="Helical" evidence="10">
    <location>
        <begin position="87"/>
        <end position="106"/>
    </location>
</feature>
<feature type="domain" description="CBS" evidence="11">
    <location>
        <begin position="201"/>
        <end position="261"/>
    </location>
</feature>
<organism evidence="13 14">
    <name type="scientific">Halanaerobium kushneri</name>
    <dbReference type="NCBI Taxonomy" id="56779"/>
    <lineage>
        <taxon>Bacteria</taxon>
        <taxon>Bacillati</taxon>
        <taxon>Bacillota</taxon>
        <taxon>Clostridia</taxon>
        <taxon>Halanaerobiales</taxon>
        <taxon>Halanaerobiaceae</taxon>
        <taxon>Halanaerobium</taxon>
    </lineage>
</organism>
<dbReference type="STRING" id="56779.SAMN05421834_107108"/>
<dbReference type="GO" id="GO:0050660">
    <property type="term" value="F:flavin adenine dinucleotide binding"/>
    <property type="evidence" value="ECO:0007669"/>
    <property type="project" value="InterPro"/>
</dbReference>
<evidence type="ECO:0000256" key="7">
    <source>
        <dbReference type="ARBA" id="ARBA00023136"/>
    </source>
</evidence>
<protein>
    <submittedName>
        <fullName evidence="13">Hemolysin, contains CBS domains</fullName>
    </submittedName>
</protein>
<evidence type="ECO:0000256" key="3">
    <source>
        <dbReference type="ARBA" id="ARBA00022692"/>
    </source>
</evidence>
<evidence type="ECO:0000259" key="12">
    <source>
        <dbReference type="PROSITE" id="PS51846"/>
    </source>
</evidence>
<evidence type="ECO:0000313" key="13">
    <source>
        <dbReference type="EMBL" id="SIQ72827.1"/>
    </source>
</evidence>
<dbReference type="OrthoDB" id="9798188at2"/>
<gene>
    <name evidence="13" type="ORF">SAMN05421834_107108</name>
</gene>
<keyword evidence="7 9" id="KW-0472">Membrane</keyword>
<evidence type="ECO:0000256" key="6">
    <source>
        <dbReference type="ARBA" id="ARBA00023122"/>
    </source>
</evidence>
<dbReference type="Pfam" id="PF03471">
    <property type="entry name" value="CorC_HlyC"/>
    <property type="match status" value="1"/>
</dbReference>
<dbReference type="Pfam" id="PF00571">
    <property type="entry name" value="CBS"/>
    <property type="match status" value="2"/>
</dbReference>
<keyword evidence="6 8" id="KW-0129">CBS domain</keyword>
<dbReference type="SMART" id="SM01091">
    <property type="entry name" value="CorC_HlyC"/>
    <property type="match status" value="1"/>
</dbReference>
<dbReference type="PROSITE" id="PS51371">
    <property type="entry name" value="CBS"/>
    <property type="match status" value="2"/>
</dbReference>
<keyword evidence="14" id="KW-1185">Reference proteome</keyword>
<dbReference type="PROSITE" id="PS51846">
    <property type="entry name" value="CNNM"/>
    <property type="match status" value="1"/>
</dbReference>
<dbReference type="AlphaFoldDB" id="A0A1N6V4Q3"/>
<feature type="transmembrane region" description="Helical" evidence="10">
    <location>
        <begin position="57"/>
        <end position="81"/>
    </location>
</feature>
<comment type="subcellular location">
    <subcellularLocation>
        <location evidence="1">Membrane</location>
        <topology evidence="1">Multi-pass membrane protein</topology>
    </subcellularLocation>
</comment>
<dbReference type="InterPro" id="IPR046342">
    <property type="entry name" value="CBS_dom_sf"/>
</dbReference>
<proteinExistence type="inferred from homology"/>
<dbReference type="SUPFAM" id="SSF56176">
    <property type="entry name" value="FAD-binding/transporter-associated domain-like"/>
    <property type="match status" value="1"/>
</dbReference>
<feature type="domain" description="CBS" evidence="11">
    <location>
        <begin position="266"/>
        <end position="323"/>
    </location>
</feature>
<dbReference type="Pfam" id="PF01595">
    <property type="entry name" value="CNNM"/>
    <property type="match status" value="1"/>
</dbReference>
<evidence type="ECO:0000256" key="10">
    <source>
        <dbReference type="SAM" id="Phobius"/>
    </source>
</evidence>
<keyword evidence="3 9" id="KW-0812">Transmembrane</keyword>
<evidence type="ECO:0000256" key="4">
    <source>
        <dbReference type="ARBA" id="ARBA00022737"/>
    </source>
</evidence>
<dbReference type="Proteomes" id="UP000185669">
    <property type="component" value="Unassembled WGS sequence"/>
</dbReference>
<dbReference type="InterPro" id="IPR000644">
    <property type="entry name" value="CBS_dom"/>
</dbReference>
<feature type="domain" description="CNNM transmembrane" evidence="12">
    <location>
        <begin position="1"/>
        <end position="182"/>
    </location>
</feature>
<dbReference type="InterPro" id="IPR044751">
    <property type="entry name" value="Ion_transp-like_CBS"/>
</dbReference>
<dbReference type="CDD" id="cd04590">
    <property type="entry name" value="CBS_pair_CorC_HlyC_assoc"/>
    <property type="match status" value="1"/>
</dbReference>
<evidence type="ECO:0000256" key="9">
    <source>
        <dbReference type="PROSITE-ProRule" id="PRU01193"/>
    </source>
</evidence>
<dbReference type="SUPFAM" id="SSF54631">
    <property type="entry name" value="CBS-domain pair"/>
    <property type="match status" value="1"/>
</dbReference>
<evidence type="ECO:0000256" key="8">
    <source>
        <dbReference type="PROSITE-ProRule" id="PRU00703"/>
    </source>
</evidence>
<feature type="transmembrane region" description="Helical" evidence="10">
    <location>
        <begin position="127"/>
        <end position="149"/>
    </location>
</feature>
<evidence type="ECO:0000256" key="2">
    <source>
        <dbReference type="ARBA" id="ARBA00006337"/>
    </source>
</evidence>
<dbReference type="InterPro" id="IPR005170">
    <property type="entry name" value="Transptr-assoc_dom"/>
</dbReference>
<dbReference type="Gene3D" id="3.30.465.10">
    <property type="match status" value="1"/>
</dbReference>
<feature type="transmembrane region" description="Helical" evidence="10">
    <location>
        <begin position="6"/>
        <end position="28"/>
    </location>
</feature>
<dbReference type="RefSeq" id="WP_076544575.1">
    <property type="nucleotide sequence ID" value="NZ_FTNC01000007.1"/>
</dbReference>
<dbReference type="PANTHER" id="PTHR22777:SF17">
    <property type="entry name" value="UPF0053 PROTEIN SLL0260"/>
    <property type="match status" value="1"/>
</dbReference>
<evidence type="ECO:0000313" key="14">
    <source>
        <dbReference type="Proteomes" id="UP000185669"/>
    </source>
</evidence>
<evidence type="ECO:0000259" key="11">
    <source>
        <dbReference type="PROSITE" id="PS51371"/>
    </source>
</evidence>
<dbReference type="InterPro" id="IPR036318">
    <property type="entry name" value="FAD-bd_PCMH-like_sf"/>
</dbReference>
<comment type="similarity">
    <text evidence="2">Belongs to the UPF0053 family.</text>
</comment>
<accession>A0A1N6V4Q3</accession>
<keyword evidence="4" id="KW-0677">Repeat</keyword>
<name>A0A1N6V4Q3_9FIRM</name>
<dbReference type="InterPro" id="IPR002550">
    <property type="entry name" value="CNNM"/>
</dbReference>
<dbReference type="SMART" id="SM00116">
    <property type="entry name" value="CBS"/>
    <property type="match status" value="2"/>
</dbReference>
<dbReference type="GO" id="GO:0016020">
    <property type="term" value="C:membrane"/>
    <property type="evidence" value="ECO:0007669"/>
    <property type="project" value="UniProtKB-SubCell"/>
</dbReference>
<sequence length="419" mass="47477">MYLELGSLFILIFLSAFFSGSETAFMSVNRIKIKEKVQRGDEHAAKVDKLLQDQTKLLTTILIGNNLVNIAASSIATALSIELFGSKGVGIATGVVTLLILVFGEITPKSMGNNRSIDYAKVAAAPLYYLEIILSPFIYLFTKIVNLFVKDKSLISSAFLSEEEIRRFVDVSQREGVIKETEQEMIQSVFDFDDTLVKEIMIPRIDMVCIEKNANLTELIKMGVEKGHSRIPVFEESIDNIVGLIYIKDLLELLLEPKKDVDIKEFVKPIYFIPEGKPINQLLSEMKDRKEHMAIVVDEYGGTSGLITIEDLLEEIVGDIQDEFDLEKSYIEVIDDNKLLLDGRVDIEELNNYLKEPLAESDDYETVSGLVLYYLNRLPVQGEKLELEDVTFVIESIIDNRIRKIKLISEKELKIEDDE</sequence>
<evidence type="ECO:0000256" key="5">
    <source>
        <dbReference type="ARBA" id="ARBA00022989"/>
    </source>
</evidence>
<keyword evidence="5 9" id="KW-1133">Transmembrane helix</keyword>
<evidence type="ECO:0000256" key="1">
    <source>
        <dbReference type="ARBA" id="ARBA00004141"/>
    </source>
</evidence>
<dbReference type="InterPro" id="IPR016169">
    <property type="entry name" value="FAD-bd_PCMH_sub2"/>
</dbReference>
<reference evidence="14" key="1">
    <citation type="submission" date="2017-01" db="EMBL/GenBank/DDBJ databases">
        <authorList>
            <person name="Varghese N."/>
            <person name="Submissions S."/>
        </authorList>
    </citation>
    <scope>NUCLEOTIDE SEQUENCE [LARGE SCALE GENOMIC DNA]</scope>
    <source>
        <strain evidence="14">ATCC 700103</strain>
    </source>
</reference>
<dbReference type="FunFam" id="3.10.580.10:FF:000002">
    <property type="entry name" value="Magnesium/cobalt efflux protein CorC"/>
    <property type="match status" value="1"/>
</dbReference>